<feature type="compositionally biased region" description="Low complexity" evidence="1">
    <location>
        <begin position="175"/>
        <end position="207"/>
    </location>
</feature>
<feature type="region of interest" description="Disordered" evidence="1">
    <location>
        <begin position="1"/>
        <end position="153"/>
    </location>
</feature>
<keyword evidence="2" id="KW-0251">Elongation factor</keyword>
<dbReference type="GO" id="GO:0070449">
    <property type="term" value="C:elongin complex"/>
    <property type="evidence" value="ECO:0007669"/>
    <property type="project" value="InterPro"/>
</dbReference>
<feature type="non-terminal residue" evidence="2">
    <location>
        <position position="503"/>
    </location>
</feature>
<accession>A0A087U702</accession>
<feature type="compositionally biased region" description="Basic and acidic residues" evidence="1">
    <location>
        <begin position="59"/>
        <end position="82"/>
    </location>
</feature>
<dbReference type="GO" id="GO:0006368">
    <property type="term" value="P:transcription elongation by RNA polymerase II"/>
    <property type="evidence" value="ECO:0007669"/>
    <property type="project" value="InterPro"/>
</dbReference>
<name>A0A087U702_STEMI</name>
<dbReference type="STRING" id="407821.A0A087U702"/>
<feature type="region of interest" description="Disordered" evidence="1">
    <location>
        <begin position="430"/>
        <end position="463"/>
    </location>
</feature>
<dbReference type="Pfam" id="PF06881">
    <property type="entry name" value="Elongin_A"/>
    <property type="match status" value="1"/>
</dbReference>
<dbReference type="EMBL" id="KK118516">
    <property type="protein sequence ID" value="KFM73141.1"/>
    <property type="molecule type" value="Genomic_DNA"/>
</dbReference>
<feature type="region of interest" description="Disordered" evidence="1">
    <location>
        <begin position="169"/>
        <end position="210"/>
    </location>
</feature>
<gene>
    <name evidence="2" type="ORF">X975_19868</name>
</gene>
<keyword evidence="2" id="KW-0648">Protein biosynthesis</keyword>
<dbReference type="AlphaFoldDB" id="A0A087U702"/>
<dbReference type="PANTHER" id="PTHR15141">
    <property type="entry name" value="TRANSCRIPTION ELONGATION FACTOR B POLYPEPTIDE 3"/>
    <property type="match status" value="1"/>
</dbReference>
<dbReference type="Gene3D" id="6.10.250.3180">
    <property type="match status" value="1"/>
</dbReference>
<keyword evidence="3" id="KW-1185">Reference proteome</keyword>
<proteinExistence type="predicted"/>
<feature type="compositionally biased region" description="Basic and acidic residues" evidence="1">
    <location>
        <begin position="1"/>
        <end position="40"/>
    </location>
</feature>
<dbReference type="PANTHER" id="PTHR15141:SF76">
    <property type="entry name" value="TRANSCRIPTION ELONGATION FACTOR B POLYPEPTIDE 3"/>
    <property type="match status" value="1"/>
</dbReference>
<evidence type="ECO:0000256" key="1">
    <source>
        <dbReference type="SAM" id="MobiDB-lite"/>
    </source>
</evidence>
<evidence type="ECO:0000313" key="3">
    <source>
        <dbReference type="Proteomes" id="UP000054359"/>
    </source>
</evidence>
<dbReference type="OrthoDB" id="21513at2759"/>
<dbReference type="OMA" id="WRCCEER"/>
<dbReference type="GO" id="GO:0003746">
    <property type="term" value="F:translation elongation factor activity"/>
    <property type="evidence" value="ECO:0007669"/>
    <property type="project" value="UniProtKB-KW"/>
</dbReference>
<protein>
    <submittedName>
        <fullName evidence="2">Transcription elongation factor B polypeptide 3</fullName>
    </submittedName>
</protein>
<feature type="compositionally biased region" description="Low complexity" evidence="1">
    <location>
        <begin position="48"/>
        <end position="57"/>
    </location>
</feature>
<evidence type="ECO:0000313" key="2">
    <source>
        <dbReference type="EMBL" id="KFM73141.1"/>
    </source>
</evidence>
<dbReference type="InterPro" id="IPR010684">
    <property type="entry name" value="RNA_pol_II_trans_fac_SIII_A"/>
</dbReference>
<reference evidence="2 3" key="1">
    <citation type="submission" date="2013-11" db="EMBL/GenBank/DDBJ databases">
        <title>Genome sequencing of Stegodyphus mimosarum.</title>
        <authorList>
            <person name="Bechsgaard J."/>
        </authorList>
    </citation>
    <scope>NUCLEOTIDE SEQUENCE [LARGE SCALE GENOMIC DNA]</scope>
</reference>
<dbReference type="InterPro" id="IPR051870">
    <property type="entry name" value="Elongin-A_domain"/>
</dbReference>
<organism evidence="2 3">
    <name type="scientific">Stegodyphus mimosarum</name>
    <name type="common">African social velvet spider</name>
    <dbReference type="NCBI Taxonomy" id="407821"/>
    <lineage>
        <taxon>Eukaryota</taxon>
        <taxon>Metazoa</taxon>
        <taxon>Ecdysozoa</taxon>
        <taxon>Arthropoda</taxon>
        <taxon>Chelicerata</taxon>
        <taxon>Arachnida</taxon>
        <taxon>Araneae</taxon>
        <taxon>Araneomorphae</taxon>
        <taxon>Entelegynae</taxon>
        <taxon>Eresoidea</taxon>
        <taxon>Eresidae</taxon>
        <taxon>Stegodyphus</taxon>
    </lineage>
</organism>
<dbReference type="Proteomes" id="UP000054359">
    <property type="component" value="Unassembled WGS sequence"/>
</dbReference>
<sequence>MKNDTERSFDCEHSNSEIKAEKRKIPDVESFKCRESEPKAKKIKHEASFASSTSHSSQSKHEPEKKEKVDSQKKKEGKEKAHNHTNHFSSQKDSFQKHSRPADLQLKASSSKKQVKTGQLEDKKSHQSKNNSKDKKSKGKLKIQSTEAFTSSEVSFEDCLGFNDIVSVKRKKSSIKASSSSSKKPKISTTSSKASSSSSTSSSSSSSLGNTYKLDAEKKSCIKLVPGPPLNPIHLNEVDILSTLPQPQPNYRPLPPRNTDGSNAKKKVLTNEDAIRFTSSRREKTAVYSGRRNAYFLGKQEVPSLFDICTRILIDNIDAIEYMGEVPYFLVKPILERCNPMQLYTIEHYNPYLLEDTHDLWEVHCRRDYRTEEPQENETWRDLYWRCCEEREIRLKSVTANISASMSKSNPVRQVKLAYVDSVVKPPRDVARRQAKNGTGLPVNHKMKPGPSSKATPRPSAPSINVAVASTSKAQTSFVPKKPKIAPLMAKTLKSMKQCFRRK</sequence>